<dbReference type="RefSeq" id="WP_120719193.1">
    <property type="nucleotide sequence ID" value="NZ_RBCK01000002.1"/>
</dbReference>
<dbReference type="GO" id="GO:0016853">
    <property type="term" value="F:isomerase activity"/>
    <property type="evidence" value="ECO:0007669"/>
    <property type="project" value="UniProtKB-KW"/>
</dbReference>
<feature type="binding site" evidence="6">
    <location>
        <position position="413"/>
    </location>
    <ligand>
        <name>ATP</name>
        <dbReference type="ChEBI" id="CHEBI:30616"/>
    </ligand>
</feature>
<dbReference type="InterPro" id="IPR001844">
    <property type="entry name" value="Cpn60/GroEL"/>
</dbReference>
<dbReference type="InterPro" id="IPR018370">
    <property type="entry name" value="Chaperonin_Cpn60_CS"/>
</dbReference>
<evidence type="ECO:0000256" key="5">
    <source>
        <dbReference type="ARBA" id="ARBA00023235"/>
    </source>
</evidence>
<feature type="binding site" evidence="6">
    <location>
        <begin position="476"/>
        <end position="478"/>
    </location>
    <ligand>
        <name>ATP</name>
        <dbReference type="ChEBI" id="CHEBI:30616"/>
    </ligand>
</feature>
<dbReference type="Gene3D" id="1.10.560.10">
    <property type="entry name" value="GroEL-like equatorial domain"/>
    <property type="match status" value="1"/>
</dbReference>
<dbReference type="NCBIfam" id="NF009489">
    <property type="entry name" value="PRK12851.1"/>
    <property type="match status" value="1"/>
</dbReference>
<dbReference type="GO" id="GO:0005524">
    <property type="term" value="F:ATP binding"/>
    <property type="evidence" value="ECO:0007669"/>
    <property type="project" value="UniProtKB-UniRule"/>
</dbReference>
<comment type="subunit">
    <text evidence="6 8">Forms a cylinder of 14 subunits composed of two heptameric rings stacked back-to-back. Interacts with the co-chaperonin GroES.</text>
</comment>
<dbReference type="AlphaFoldDB" id="A0A3B0BG41"/>
<keyword evidence="3 6" id="KW-0067">ATP-binding</keyword>
<dbReference type="Gene3D" id="3.30.260.10">
    <property type="entry name" value="TCP-1-like chaperonin intermediate domain"/>
    <property type="match status" value="1"/>
</dbReference>
<evidence type="ECO:0000256" key="8">
    <source>
        <dbReference type="RuleBase" id="RU000419"/>
    </source>
</evidence>
<dbReference type="SUPFAM" id="SSF48592">
    <property type="entry name" value="GroEL equatorial domain-like"/>
    <property type="match status" value="1"/>
</dbReference>
<keyword evidence="4 6" id="KW-0143">Chaperone</keyword>
<reference evidence="9 10" key="1">
    <citation type="submission" date="2018-09" db="EMBL/GenBank/DDBJ databases">
        <title>Draft genome sequence of Streptococcus sp. KCOM 1699 (=ChDC B353).</title>
        <authorList>
            <person name="Kook J.-K."/>
            <person name="Park S.-N."/>
            <person name="Lim Y.K."/>
        </authorList>
    </citation>
    <scope>NUCLEOTIDE SEQUENCE [LARGE SCALE GENOMIC DNA]</scope>
    <source>
        <strain evidence="9 10">ChDC B353</strain>
    </source>
</reference>
<dbReference type="PRINTS" id="PR00298">
    <property type="entry name" value="CHAPERONIN60"/>
</dbReference>
<comment type="caution">
    <text evidence="6">Lacks conserved residue(s) required for the propagation of feature annotation.</text>
</comment>
<dbReference type="InterPro" id="IPR027409">
    <property type="entry name" value="GroEL-like_apical_dom_sf"/>
</dbReference>
<dbReference type="Pfam" id="PF00118">
    <property type="entry name" value="Cpn60_TCP1"/>
    <property type="match status" value="1"/>
</dbReference>
<keyword evidence="6" id="KW-0963">Cytoplasm</keyword>
<dbReference type="NCBIfam" id="NF009488">
    <property type="entry name" value="PRK12850.1"/>
    <property type="match status" value="1"/>
</dbReference>
<dbReference type="FunFam" id="3.50.7.10:FF:000001">
    <property type="entry name" value="60 kDa chaperonin"/>
    <property type="match status" value="1"/>
</dbReference>
<proteinExistence type="inferred from homology"/>
<evidence type="ECO:0000256" key="6">
    <source>
        <dbReference type="HAMAP-Rule" id="MF_00600"/>
    </source>
</evidence>
<dbReference type="HAMAP" id="MF_00600">
    <property type="entry name" value="CH60"/>
    <property type="match status" value="1"/>
</dbReference>
<dbReference type="Proteomes" id="UP000280509">
    <property type="component" value="Unassembled WGS sequence"/>
</dbReference>
<accession>A0A3B0BG41</accession>
<feature type="binding site" evidence="6">
    <location>
        <begin position="86"/>
        <end position="90"/>
    </location>
    <ligand>
        <name>ATP</name>
        <dbReference type="ChEBI" id="CHEBI:30616"/>
    </ligand>
</feature>
<comment type="similarity">
    <text evidence="1 6 7">Belongs to the chaperonin (HSP60) family.</text>
</comment>
<evidence type="ECO:0000256" key="4">
    <source>
        <dbReference type="ARBA" id="ARBA00023186"/>
    </source>
</evidence>
<dbReference type="EMBL" id="RBCK01000002">
    <property type="protein sequence ID" value="RKN72345.1"/>
    <property type="molecule type" value="Genomic_DNA"/>
</dbReference>
<dbReference type="InterPro" id="IPR027410">
    <property type="entry name" value="TCP-1-like_intermed_sf"/>
</dbReference>
<dbReference type="Gene3D" id="3.50.7.10">
    <property type="entry name" value="GroEL"/>
    <property type="match status" value="1"/>
</dbReference>
<evidence type="ECO:0000256" key="3">
    <source>
        <dbReference type="ARBA" id="ARBA00022840"/>
    </source>
</evidence>
<evidence type="ECO:0000256" key="2">
    <source>
        <dbReference type="ARBA" id="ARBA00022741"/>
    </source>
</evidence>
<feature type="binding site" evidence="6">
    <location>
        <begin position="29"/>
        <end position="32"/>
    </location>
    <ligand>
        <name>ATP</name>
        <dbReference type="ChEBI" id="CHEBI:30616"/>
    </ligand>
</feature>
<dbReference type="SUPFAM" id="SSF54849">
    <property type="entry name" value="GroEL-intermediate domain like"/>
    <property type="match status" value="1"/>
</dbReference>
<dbReference type="GO" id="GO:0140662">
    <property type="term" value="F:ATP-dependent protein folding chaperone"/>
    <property type="evidence" value="ECO:0007669"/>
    <property type="project" value="InterPro"/>
</dbReference>
<keyword evidence="5 6" id="KW-0413">Isomerase</keyword>
<organism evidence="9 10">
    <name type="scientific">Streptococcus chosunensis</name>
    <dbReference type="NCBI Taxonomy" id="2707003"/>
    <lineage>
        <taxon>Bacteria</taxon>
        <taxon>Bacillati</taxon>
        <taxon>Bacillota</taxon>
        <taxon>Bacilli</taxon>
        <taxon>Lactobacillales</taxon>
        <taxon>Streptococcaceae</taxon>
        <taxon>Streptococcus</taxon>
        <taxon>Streptococcus mitis group</taxon>
    </lineage>
</organism>
<dbReference type="InterPro" id="IPR002423">
    <property type="entry name" value="Cpn60/GroEL/TCP-1"/>
</dbReference>
<comment type="subcellular location">
    <subcellularLocation>
        <location evidence="6">Cytoplasm</location>
    </subcellularLocation>
</comment>
<keyword evidence="2 6" id="KW-0547">Nucleotide-binding</keyword>
<dbReference type="GO" id="GO:0005737">
    <property type="term" value="C:cytoplasm"/>
    <property type="evidence" value="ECO:0007669"/>
    <property type="project" value="UniProtKB-SubCell"/>
</dbReference>
<evidence type="ECO:0000313" key="10">
    <source>
        <dbReference type="Proteomes" id="UP000280509"/>
    </source>
</evidence>
<dbReference type="NCBIfam" id="NF000592">
    <property type="entry name" value="PRK00013.1"/>
    <property type="match status" value="1"/>
</dbReference>
<keyword evidence="10" id="KW-1185">Reference proteome</keyword>
<comment type="caution">
    <text evidence="9">The sequence shown here is derived from an EMBL/GenBank/DDBJ whole genome shotgun (WGS) entry which is preliminary data.</text>
</comment>
<dbReference type="GO" id="GO:0042026">
    <property type="term" value="P:protein refolding"/>
    <property type="evidence" value="ECO:0007669"/>
    <property type="project" value="UniProtKB-UniRule"/>
</dbReference>
<gene>
    <name evidence="6 9" type="primary">groL</name>
    <name evidence="6" type="synonym">groEL</name>
    <name evidence="9" type="ORF">D7D54_08165</name>
</gene>
<dbReference type="FunFam" id="1.10.560.10:FF:000001">
    <property type="entry name" value="60 kDa chaperonin"/>
    <property type="match status" value="1"/>
</dbReference>
<sequence>MSKEIKFSSDARSAMVRGVDILADTVKVTLGPKGRNVVLEKSFGSPLITNDGVTIAKEIELEDHFENMGAKLVSEVASKTNDIAGDGTTTATVLTQAIVREGIKNVTAGANPIGIRRGIETAVAAAVEALKNNAIPVANKEAIAQVAAVSSRSEKVGEYISEAMEKVGKDGVITIEESRGMETELEVVEGMQFDRGYLSQYMVTDSEKMVADLENPYILITDKKISNIQEILPLLESILQSNRPLLIIADDVDGEALPTLVLNKIRGTFNVVAVKAPGFGDRRKAMLEDIAILTGGTVITEDLGLELKDATIEALGQAARVTVDKDSTVIVEGAGNPEAISHRVAVIKSQIETTTSEFDREKLQERLAKLSGGVAVIKVGAATETELKEMKLRIEDALNATRAAVEEGIVAGGGTALVNVIPAVADLELTGDEATGRNIVLRALEEPVRQIAHNAGFEGSIVIDRLKNAEVGTGFNAATGEWVDMIDQGIIDPVKVSRSALQNAASVASLILTTEAVVANKPEPVAPAPAMDPSMMGGMM</sequence>
<feature type="binding site" evidence="6">
    <location>
        <position position="492"/>
    </location>
    <ligand>
        <name>ATP</name>
        <dbReference type="ChEBI" id="CHEBI:30616"/>
    </ligand>
</feature>
<evidence type="ECO:0000256" key="7">
    <source>
        <dbReference type="RuleBase" id="RU000418"/>
    </source>
</evidence>
<evidence type="ECO:0000313" key="9">
    <source>
        <dbReference type="EMBL" id="RKN72345.1"/>
    </source>
</evidence>
<dbReference type="CDD" id="cd03344">
    <property type="entry name" value="GroEL"/>
    <property type="match status" value="1"/>
</dbReference>
<dbReference type="EC" id="5.6.1.7" evidence="6"/>
<dbReference type="PANTHER" id="PTHR45633">
    <property type="entry name" value="60 KDA HEAT SHOCK PROTEIN, MITOCHONDRIAL"/>
    <property type="match status" value="1"/>
</dbReference>
<dbReference type="SUPFAM" id="SSF52029">
    <property type="entry name" value="GroEL apical domain-like"/>
    <property type="match status" value="1"/>
</dbReference>
<comment type="function">
    <text evidence="6 8">Together with its co-chaperonin GroES, plays an essential role in assisting protein folding. The GroEL-GroES system forms a nano-cage that allows encapsulation of the non-native substrate proteins and provides a physical environment optimized to promote and accelerate protein folding.</text>
</comment>
<protein>
    <recommendedName>
        <fullName evidence="6">Chaperonin GroEL</fullName>
        <ecNumber evidence="6">5.6.1.7</ecNumber>
    </recommendedName>
    <alternativeName>
        <fullName evidence="6">60 kDa chaperonin</fullName>
    </alternativeName>
    <alternativeName>
        <fullName evidence="6">Chaperonin-60</fullName>
        <shortName evidence="6">Cpn60</shortName>
    </alternativeName>
</protein>
<dbReference type="NCBIfam" id="TIGR02348">
    <property type="entry name" value="GroEL"/>
    <property type="match status" value="1"/>
</dbReference>
<dbReference type="PROSITE" id="PS00296">
    <property type="entry name" value="CHAPERONINS_CPN60"/>
    <property type="match status" value="1"/>
</dbReference>
<dbReference type="InterPro" id="IPR027413">
    <property type="entry name" value="GROEL-like_equatorial_sf"/>
</dbReference>
<dbReference type="NCBIfam" id="NF009487">
    <property type="entry name" value="PRK12849.1"/>
    <property type="match status" value="1"/>
</dbReference>
<dbReference type="GO" id="GO:0051082">
    <property type="term" value="F:unfolded protein binding"/>
    <property type="evidence" value="ECO:0007669"/>
    <property type="project" value="UniProtKB-UniRule"/>
</dbReference>
<evidence type="ECO:0000256" key="1">
    <source>
        <dbReference type="ARBA" id="ARBA00006607"/>
    </source>
</evidence>
<name>A0A3B0BG41_9STRE</name>